<dbReference type="AlphaFoldDB" id="U1Q5M5"/>
<evidence type="ECO:0000313" key="2">
    <source>
        <dbReference type="Proteomes" id="UP000016498"/>
    </source>
</evidence>
<sequence length="63" mass="6787">MGGSGECERVAVEKANDINVIPQRECRASTATRSLLHLPSSAPSTTVVEVGRRRVRRVTGRPA</sequence>
<dbReference type="Proteomes" id="UP000016498">
    <property type="component" value="Unassembled WGS sequence"/>
</dbReference>
<name>U1Q5M5_9ACTO</name>
<protein>
    <submittedName>
        <fullName evidence="1">Uncharacterized protein</fullName>
    </submittedName>
</protein>
<dbReference type="EMBL" id="AWSD01000029">
    <property type="protein sequence ID" value="ERH23190.1"/>
    <property type="molecule type" value="Genomic_DNA"/>
</dbReference>
<comment type="caution">
    <text evidence="1">The sequence shown here is derived from an EMBL/GenBank/DDBJ whole genome shotgun (WGS) entry which is preliminary data.</text>
</comment>
<organism evidence="1 2">
    <name type="scientific">Actinomyces johnsonii F0510</name>
    <dbReference type="NCBI Taxonomy" id="1227262"/>
    <lineage>
        <taxon>Bacteria</taxon>
        <taxon>Bacillati</taxon>
        <taxon>Actinomycetota</taxon>
        <taxon>Actinomycetes</taxon>
        <taxon>Actinomycetales</taxon>
        <taxon>Actinomycetaceae</taxon>
        <taxon>Actinomyces</taxon>
    </lineage>
</organism>
<accession>U1Q5M5</accession>
<dbReference type="HOGENOM" id="CLU_2875577_0_0_11"/>
<evidence type="ECO:0000313" key="1">
    <source>
        <dbReference type="EMBL" id="ERH23190.1"/>
    </source>
</evidence>
<reference evidence="1 2" key="1">
    <citation type="submission" date="2013-06" db="EMBL/GenBank/DDBJ databases">
        <authorList>
            <person name="Weinstock G."/>
            <person name="Sodergren E."/>
            <person name="Lobos E.A."/>
            <person name="Fulton L."/>
            <person name="Fulton R."/>
            <person name="Courtney L."/>
            <person name="Fronick C."/>
            <person name="O'Laughlin M."/>
            <person name="Godfrey J."/>
            <person name="Wilson R.M."/>
            <person name="Miner T."/>
            <person name="Farmer C."/>
            <person name="Delehaunty K."/>
            <person name="Cordes M."/>
            <person name="Minx P."/>
            <person name="Tomlinson C."/>
            <person name="Chen J."/>
            <person name="Wollam A."/>
            <person name="Pepin K.H."/>
            <person name="Bhonagiri V."/>
            <person name="Zhang X."/>
            <person name="Warren W."/>
            <person name="Mitreva M."/>
            <person name="Mardis E.R."/>
            <person name="Wilson R.K."/>
        </authorList>
    </citation>
    <scope>NUCLEOTIDE SEQUENCE [LARGE SCALE GENOMIC DNA]</scope>
    <source>
        <strain evidence="1 2">F0510</strain>
    </source>
</reference>
<gene>
    <name evidence="1" type="ORF">HMPREF1549_00224</name>
</gene>
<proteinExistence type="predicted"/>